<proteinExistence type="predicted"/>
<sequence length="396" mass="46599">MEAIRWDPKTLLQIDMRLDGQQLRIHCVGSPAGDLSQRCGHTILESQCTKALQLIDKLSERRLEDINPRHLDSLVSQCLCLNCQPHRHELVSYAWTRAIEASVRHQDYLIVSFEEIHRAECSSLAAKLDTERELVWKFKEQNFANQESFAVYQDALEISKKGAKRQEEKIHFLEMENISLKERVEEELAAQYEDCFVNKFLRGKAKDDHHPHLLTQAEINDMRRKTAFLATRIERLSKRNYALEKDLELARGESETLRDSEAALVQRLNCQHHALQKVQWQLKYRTDFEQVLKKLEAILNVLEKEIVELVAEGELGLAAEQELEEQANMEREEHHAEELKYRRKLRKERARNLALIERVKTLELLQVQMKEEMEGNWLYWIWKGIRDPGAWFRRGG</sequence>
<reference evidence="2 3" key="1">
    <citation type="submission" date="2017-06" db="EMBL/GenBank/DDBJ databases">
        <title>Comparative genomic analysis of Ambrosia Fusariam Clade fungi.</title>
        <authorList>
            <person name="Stajich J.E."/>
            <person name="Carrillo J."/>
            <person name="Kijimoto T."/>
            <person name="Eskalen A."/>
            <person name="O'Donnell K."/>
            <person name="Kasson M."/>
        </authorList>
    </citation>
    <scope>NUCLEOTIDE SEQUENCE [LARGE SCALE GENOMIC DNA]</scope>
    <source>
        <strain evidence="2 3">NRRL62579</strain>
    </source>
</reference>
<dbReference type="EMBL" id="NKCK01000006">
    <property type="protein sequence ID" value="RSM14557.1"/>
    <property type="molecule type" value="Genomic_DNA"/>
</dbReference>
<dbReference type="AlphaFoldDB" id="A0A428UJT1"/>
<evidence type="ECO:0000313" key="2">
    <source>
        <dbReference type="EMBL" id="RSM14557.1"/>
    </source>
</evidence>
<feature type="coiled-coil region" evidence="1">
    <location>
        <begin position="285"/>
        <end position="340"/>
    </location>
</feature>
<organism evidence="2 3">
    <name type="scientific">Fusarium oligoseptatum</name>
    <dbReference type="NCBI Taxonomy" id="2604345"/>
    <lineage>
        <taxon>Eukaryota</taxon>
        <taxon>Fungi</taxon>
        <taxon>Dikarya</taxon>
        <taxon>Ascomycota</taxon>
        <taxon>Pezizomycotina</taxon>
        <taxon>Sordariomycetes</taxon>
        <taxon>Hypocreomycetidae</taxon>
        <taxon>Hypocreales</taxon>
        <taxon>Nectriaceae</taxon>
        <taxon>Fusarium</taxon>
        <taxon>Fusarium solani species complex</taxon>
    </lineage>
</organism>
<evidence type="ECO:0000313" key="3">
    <source>
        <dbReference type="Proteomes" id="UP000287144"/>
    </source>
</evidence>
<protein>
    <submittedName>
        <fullName evidence="2">Uncharacterized protein</fullName>
    </submittedName>
</protein>
<evidence type="ECO:0000256" key="1">
    <source>
        <dbReference type="SAM" id="Coils"/>
    </source>
</evidence>
<keyword evidence="1" id="KW-0175">Coiled coil</keyword>
<dbReference type="Proteomes" id="UP000287144">
    <property type="component" value="Unassembled WGS sequence"/>
</dbReference>
<keyword evidence="3" id="KW-1185">Reference proteome</keyword>
<name>A0A428UJT1_9HYPO</name>
<comment type="caution">
    <text evidence="2">The sequence shown here is derived from an EMBL/GenBank/DDBJ whole genome shotgun (WGS) entry which is preliminary data.</text>
</comment>
<accession>A0A428UJT1</accession>
<gene>
    <name evidence="2" type="ORF">CEP52_001159</name>
</gene>